<evidence type="ECO:0000313" key="5">
    <source>
        <dbReference type="EMBL" id="CAF2083812.1"/>
    </source>
</evidence>
<organism evidence="5 7">
    <name type="scientific">Rotaria magnacalcarata</name>
    <dbReference type="NCBI Taxonomy" id="392030"/>
    <lineage>
        <taxon>Eukaryota</taxon>
        <taxon>Metazoa</taxon>
        <taxon>Spiralia</taxon>
        <taxon>Gnathifera</taxon>
        <taxon>Rotifera</taxon>
        <taxon>Eurotatoria</taxon>
        <taxon>Bdelloidea</taxon>
        <taxon>Philodinida</taxon>
        <taxon>Philodinidae</taxon>
        <taxon>Rotaria</taxon>
    </lineage>
</organism>
<feature type="domain" description="SPX" evidence="1">
    <location>
        <begin position="1"/>
        <end position="187"/>
    </location>
</feature>
<dbReference type="EMBL" id="CAJNRE010013596">
    <property type="protein sequence ID" value="CAF2119692.1"/>
    <property type="molecule type" value="Genomic_DNA"/>
</dbReference>
<dbReference type="PROSITE" id="PS51382">
    <property type="entry name" value="SPX"/>
    <property type="match status" value="1"/>
</dbReference>
<dbReference type="EMBL" id="CAJNRG010003671">
    <property type="protein sequence ID" value="CAF2059304.1"/>
    <property type="molecule type" value="Genomic_DNA"/>
</dbReference>
<evidence type="ECO:0000313" key="3">
    <source>
        <dbReference type="EMBL" id="CAF1570977.1"/>
    </source>
</evidence>
<evidence type="ECO:0000259" key="1">
    <source>
        <dbReference type="PROSITE" id="PS51382"/>
    </source>
</evidence>
<dbReference type="Proteomes" id="UP000663834">
    <property type="component" value="Unassembled WGS sequence"/>
</dbReference>
<dbReference type="EMBL" id="CAJNOV010008696">
    <property type="protein sequence ID" value="CAF1333869.1"/>
    <property type="molecule type" value="Genomic_DNA"/>
</dbReference>
<dbReference type="PANTHER" id="PTHR10783:SF103">
    <property type="entry name" value="SOLUTE CARRIER FAMILY 53 MEMBER 1"/>
    <property type="match status" value="1"/>
</dbReference>
<gene>
    <name evidence="2" type="ORF">CJN711_LOCUS18567</name>
    <name evidence="3" type="ORF">KQP761_LOCUS19168</name>
    <name evidence="6" type="ORF">MBJ925_LOCUS25681</name>
    <name evidence="5" type="ORF">WKI299_LOCUS16712</name>
    <name evidence="4" type="ORF">XDN619_LOCUS10293</name>
</gene>
<dbReference type="GO" id="GO:0006817">
    <property type="term" value="P:phosphate ion transport"/>
    <property type="evidence" value="ECO:0007669"/>
    <property type="project" value="TreeGrafter"/>
</dbReference>
<dbReference type="InterPro" id="IPR004331">
    <property type="entry name" value="SPX_dom"/>
</dbReference>
<dbReference type="GO" id="GO:0005794">
    <property type="term" value="C:Golgi apparatus"/>
    <property type="evidence" value="ECO:0007669"/>
    <property type="project" value="TreeGrafter"/>
</dbReference>
<proteinExistence type="predicted"/>
<dbReference type="PANTHER" id="PTHR10783">
    <property type="entry name" value="XENOTROPIC AND POLYTROPIC RETROVIRUS RECEPTOR 1-RELATED"/>
    <property type="match status" value="1"/>
</dbReference>
<dbReference type="Proteomes" id="UP000663824">
    <property type="component" value="Unassembled WGS sequence"/>
</dbReference>
<sequence>MKFAEHLLKNRTPEWYSQYIEYDEMKRMLYESAAEAKRLIDINEHSAREQYFLRADEEFFQELNRIEQNHQSQDDMSSTMLILNDSQDSGNDISRNDRTLLAPLSAPNSFRAWLVQMKLHKSVETIQKLQRERKQNRNVNELKAAFSEFYLMLVLLKNYQTLNSNGFRKILAKHDKLYLMTSGDEWW</sequence>
<evidence type="ECO:0000313" key="6">
    <source>
        <dbReference type="EMBL" id="CAF2119692.1"/>
    </source>
</evidence>
<name>A0A816SDD7_9BILA</name>
<dbReference type="EMBL" id="CAJNOW010009820">
    <property type="protein sequence ID" value="CAF1570977.1"/>
    <property type="molecule type" value="Genomic_DNA"/>
</dbReference>
<dbReference type="Proteomes" id="UP000663855">
    <property type="component" value="Unassembled WGS sequence"/>
</dbReference>
<dbReference type="Pfam" id="PF03105">
    <property type="entry name" value="SPX"/>
    <property type="match status" value="1"/>
</dbReference>
<reference evidence="5" key="1">
    <citation type="submission" date="2021-02" db="EMBL/GenBank/DDBJ databases">
        <authorList>
            <person name="Nowell W R."/>
        </authorList>
    </citation>
    <scope>NUCLEOTIDE SEQUENCE</scope>
</reference>
<dbReference type="AlphaFoldDB" id="A0A816SDD7"/>
<dbReference type="Proteomes" id="UP000663887">
    <property type="component" value="Unassembled WGS sequence"/>
</dbReference>
<dbReference type="EMBL" id="CAJNRF010006692">
    <property type="protein sequence ID" value="CAF2083812.1"/>
    <property type="molecule type" value="Genomic_DNA"/>
</dbReference>
<dbReference type="GO" id="GO:0000822">
    <property type="term" value="F:inositol hexakisphosphate binding"/>
    <property type="evidence" value="ECO:0007669"/>
    <property type="project" value="TreeGrafter"/>
</dbReference>
<dbReference type="GO" id="GO:0005886">
    <property type="term" value="C:plasma membrane"/>
    <property type="evidence" value="ECO:0007669"/>
    <property type="project" value="TreeGrafter"/>
</dbReference>
<comment type="caution">
    <text evidence="5">The sequence shown here is derived from an EMBL/GenBank/DDBJ whole genome shotgun (WGS) entry which is preliminary data.</text>
</comment>
<evidence type="ECO:0000313" key="2">
    <source>
        <dbReference type="EMBL" id="CAF1333869.1"/>
    </source>
</evidence>
<evidence type="ECO:0000313" key="4">
    <source>
        <dbReference type="EMBL" id="CAF2059304.1"/>
    </source>
</evidence>
<protein>
    <recommendedName>
        <fullName evidence="1">SPX domain-containing protein</fullName>
    </recommendedName>
</protein>
<dbReference type="Proteomes" id="UP000663856">
    <property type="component" value="Unassembled WGS sequence"/>
</dbReference>
<accession>A0A816SDD7</accession>
<dbReference type="OrthoDB" id="9970435at2759"/>
<dbReference type="GO" id="GO:0016036">
    <property type="term" value="P:cellular response to phosphate starvation"/>
    <property type="evidence" value="ECO:0007669"/>
    <property type="project" value="TreeGrafter"/>
</dbReference>
<evidence type="ECO:0000313" key="7">
    <source>
        <dbReference type="Proteomes" id="UP000663856"/>
    </source>
</evidence>